<dbReference type="EMBL" id="JALJOV010000253">
    <property type="protein sequence ID" value="KAK9865396.1"/>
    <property type="molecule type" value="Genomic_DNA"/>
</dbReference>
<keyword evidence="3" id="KW-1185">Reference proteome</keyword>
<evidence type="ECO:0000313" key="3">
    <source>
        <dbReference type="Proteomes" id="UP001485043"/>
    </source>
</evidence>
<feature type="domain" description="UBC core" evidence="1">
    <location>
        <begin position="43"/>
        <end position="223"/>
    </location>
</feature>
<reference evidence="2 3" key="1">
    <citation type="journal article" date="2024" name="Nat. Commun.">
        <title>Phylogenomics reveals the evolutionary origins of lichenization in chlorophyte algae.</title>
        <authorList>
            <person name="Puginier C."/>
            <person name="Libourel C."/>
            <person name="Otte J."/>
            <person name="Skaloud P."/>
            <person name="Haon M."/>
            <person name="Grisel S."/>
            <person name="Petersen M."/>
            <person name="Berrin J.G."/>
            <person name="Delaux P.M."/>
            <person name="Dal Grande F."/>
            <person name="Keller J."/>
        </authorList>
    </citation>
    <scope>NUCLEOTIDE SEQUENCE [LARGE SCALE GENOMIC DNA]</scope>
    <source>
        <strain evidence="2 3">SAG 2523</strain>
    </source>
</reference>
<dbReference type="Proteomes" id="UP001485043">
    <property type="component" value="Unassembled WGS sequence"/>
</dbReference>
<gene>
    <name evidence="2" type="ORF">WJX84_009570</name>
</gene>
<proteinExistence type="predicted"/>
<dbReference type="InterPro" id="IPR000608">
    <property type="entry name" value="UBC"/>
</dbReference>
<name>A0AAW1TAC7_9CHLO</name>
<dbReference type="AlphaFoldDB" id="A0AAW1TAC7"/>
<dbReference type="PROSITE" id="PS50127">
    <property type="entry name" value="UBC_2"/>
    <property type="match status" value="1"/>
</dbReference>
<dbReference type="InterPro" id="IPR016135">
    <property type="entry name" value="UBQ-conjugating_enzyme/RWD"/>
</dbReference>
<comment type="caution">
    <text evidence="2">The sequence shown here is derived from an EMBL/GenBank/DDBJ whole genome shotgun (WGS) entry which is preliminary data.</text>
</comment>
<dbReference type="CDD" id="cd23802">
    <property type="entry name" value="UBCc_UBE2Q"/>
    <property type="match status" value="1"/>
</dbReference>
<protein>
    <recommendedName>
        <fullName evidence="1">UBC core domain-containing protein</fullName>
    </recommendedName>
</protein>
<accession>A0AAW1TAC7</accession>
<evidence type="ECO:0000313" key="2">
    <source>
        <dbReference type="EMBL" id="KAK9865396.1"/>
    </source>
</evidence>
<dbReference type="SUPFAM" id="SSF54495">
    <property type="entry name" value="UBC-like"/>
    <property type="match status" value="1"/>
</dbReference>
<organism evidence="2 3">
    <name type="scientific">Apatococcus fuscideae</name>
    <dbReference type="NCBI Taxonomy" id="2026836"/>
    <lineage>
        <taxon>Eukaryota</taxon>
        <taxon>Viridiplantae</taxon>
        <taxon>Chlorophyta</taxon>
        <taxon>core chlorophytes</taxon>
        <taxon>Trebouxiophyceae</taxon>
        <taxon>Chlorellales</taxon>
        <taxon>Chlorellaceae</taxon>
        <taxon>Apatococcus</taxon>
    </lineage>
</organism>
<evidence type="ECO:0000259" key="1">
    <source>
        <dbReference type="PROSITE" id="PS50127"/>
    </source>
</evidence>
<sequence length="240" mass="27007">MHFLSEELQLLGRVRGAPGNGNAIKDGRPRMARAGAPAWQGMNGARRIQAEFKHVKQQIDAGQLPQIFGIFMVSDDLYKWRFKLKNFDDDCESGRNLNADLKTLFRKQGQDHLVMELQFPNNYPTNPFFLRIISPRCVWYTGHVTAGGSVCIEALTQSGSPGSWSSQYNVESMLMVVLNNMLHCESYYVQTASGPGGQSGPLRIDLTGQYHADVMAQYSEAEAKAAFIRMQQHHKTHGWR</sequence>
<dbReference type="Pfam" id="PF00179">
    <property type="entry name" value="UQ_con"/>
    <property type="match status" value="1"/>
</dbReference>
<dbReference type="Gene3D" id="3.10.110.10">
    <property type="entry name" value="Ubiquitin Conjugating Enzyme"/>
    <property type="match status" value="1"/>
</dbReference>